<reference evidence="1 2" key="1">
    <citation type="submission" date="2018-10" db="EMBL/GenBank/DDBJ databases">
        <title>An updated phylogeny of the Alphaproteobacteria reveals that the parasitic Rickettsiales and Holosporales have independent origins.</title>
        <authorList>
            <person name="Munoz-Gomez S.A."/>
            <person name="Hess S."/>
            <person name="Burger G."/>
            <person name="Lang B.F."/>
            <person name="Susko E."/>
            <person name="Slamovits C.H."/>
            <person name="Roger A.J."/>
        </authorList>
    </citation>
    <scope>NUCLEOTIDE SEQUENCE [LARGE SCALE GENOMIC DNA]</scope>
    <source>
        <strain evidence="1">HOLO01</strain>
    </source>
</reference>
<name>A0A4Q7DHK4_9PROT</name>
<accession>A0A4Q7DHK4</accession>
<keyword evidence="2" id="KW-1185">Reference proteome</keyword>
<dbReference type="OrthoDB" id="9803878at2"/>
<comment type="caution">
    <text evidence="1">The sequence shown here is derived from an EMBL/GenBank/DDBJ whole genome shotgun (WGS) entry which is preliminary data.</text>
</comment>
<protein>
    <submittedName>
        <fullName evidence="1">Uncharacterized protein</fullName>
    </submittedName>
</protein>
<gene>
    <name evidence="1" type="ORF">EQU50_02125</name>
</gene>
<sequence>MANNMQKKADCAEFKFKVAIAAIKGDKTTAELCSYTRVCRLRFMGKQFFNCFQGTRFQESGSRRIQHTNHIIERIMKFCLYRL</sequence>
<organism evidence="1 2">
    <name type="scientific">Candidatus Finniella inopinata</name>
    <dbReference type="NCBI Taxonomy" id="1696036"/>
    <lineage>
        <taxon>Bacteria</taxon>
        <taxon>Pseudomonadati</taxon>
        <taxon>Pseudomonadota</taxon>
        <taxon>Alphaproteobacteria</taxon>
        <taxon>Holosporales</taxon>
        <taxon>Candidatus Paracaedibacteraceae</taxon>
        <taxon>Candidatus Finniella</taxon>
    </lineage>
</organism>
<dbReference type="Proteomes" id="UP000293550">
    <property type="component" value="Unassembled WGS sequence"/>
</dbReference>
<dbReference type="EMBL" id="SCFB01000004">
    <property type="protein sequence ID" value="RZI46411.1"/>
    <property type="molecule type" value="Genomic_DNA"/>
</dbReference>
<dbReference type="RefSeq" id="WP_130153519.1">
    <property type="nucleotide sequence ID" value="NZ_SCFB01000004.1"/>
</dbReference>
<dbReference type="AlphaFoldDB" id="A0A4Q7DHK4"/>
<evidence type="ECO:0000313" key="1">
    <source>
        <dbReference type="EMBL" id="RZI46411.1"/>
    </source>
</evidence>
<evidence type="ECO:0000313" key="2">
    <source>
        <dbReference type="Proteomes" id="UP000293550"/>
    </source>
</evidence>
<proteinExistence type="predicted"/>